<dbReference type="AlphaFoldDB" id="A0A0E9PNV6"/>
<reference evidence="1" key="1">
    <citation type="submission" date="2014-11" db="EMBL/GenBank/DDBJ databases">
        <authorList>
            <person name="Amaro Gonzalez C."/>
        </authorList>
    </citation>
    <scope>NUCLEOTIDE SEQUENCE</scope>
</reference>
<evidence type="ECO:0000313" key="1">
    <source>
        <dbReference type="EMBL" id="JAH06296.1"/>
    </source>
</evidence>
<accession>A0A0E9PNV6</accession>
<organism evidence="1">
    <name type="scientific">Anguilla anguilla</name>
    <name type="common">European freshwater eel</name>
    <name type="synonym">Muraena anguilla</name>
    <dbReference type="NCBI Taxonomy" id="7936"/>
    <lineage>
        <taxon>Eukaryota</taxon>
        <taxon>Metazoa</taxon>
        <taxon>Chordata</taxon>
        <taxon>Craniata</taxon>
        <taxon>Vertebrata</taxon>
        <taxon>Euteleostomi</taxon>
        <taxon>Actinopterygii</taxon>
        <taxon>Neopterygii</taxon>
        <taxon>Teleostei</taxon>
        <taxon>Anguilliformes</taxon>
        <taxon>Anguillidae</taxon>
        <taxon>Anguilla</taxon>
    </lineage>
</organism>
<reference evidence="1" key="2">
    <citation type="journal article" date="2015" name="Fish Shellfish Immunol.">
        <title>Early steps in the European eel (Anguilla anguilla)-Vibrio vulnificus interaction in the gills: Role of the RtxA13 toxin.</title>
        <authorList>
            <person name="Callol A."/>
            <person name="Pajuelo D."/>
            <person name="Ebbesson L."/>
            <person name="Teles M."/>
            <person name="MacKenzie S."/>
            <person name="Amaro C."/>
        </authorList>
    </citation>
    <scope>NUCLEOTIDE SEQUENCE</scope>
</reference>
<sequence>MPDGATLNIRYILGYAIGLSNRYLPLSFILSLFPIGKNFSCLFLDYYYYYSDI</sequence>
<protein>
    <submittedName>
        <fullName evidence="1">Uncharacterized protein</fullName>
    </submittedName>
</protein>
<proteinExistence type="predicted"/>
<dbReference type="EMBL" id="GBXM01102281">
    <property type="protein sequence ID" value="JAH06296.1"/>
    <property type="molecule type" value="Transcribed_RNA"/>
</dbReference>
<name>A0A0E9PNV6_ANGAN</name>